<dbReference type="FunFam" id="3.40.50.720:FF:000084">
    <property type="entry name" value="Short-chain dehydrogenase reductase"/>
    <property type="match status" value="1"/>
</dbReference>
<name>A0AAU1M2J7_9ACTN</name>
<dbReference type="PANTHER" id="PTHR42760">
    <property type="entry name" value="SHORT-CHAIN DEHYDROGENASES/REDUCTASES FAMILY MEMBER"/>
    <property type="match status" value="1"/>
</dbReference>
<dbReference type="AlphaFoldDB" id="A0AAU1M2J7"/>
<keyword evidence="2" id="KW-0560">Oxidoreductase</keyword>
<evidence type="ECO:0000256" key="2">
    <source>
        <dbReference type="ARBA" id="ARBA00023002"/>
    </source>
</evidence>
<dbReference type="EMBL" id="CP108169">
    <property type="protein sequence ID" value="WTQ77799.1"/>
    <property type="molecule type" value="Genomic_DNA"/>
</dbReference>
<dbReference type="GO" id="GO:0030497">
    <property type="term" value="P:fatty acid elongation"/>
    <property type="evidence" value="ECO:0007669"/>
    <property type="project" value="TreeGrafter"/>
</dbReference>
<dbReference type="Gene3D" id="3.40.50.720">
    <property type="entry name" value="NAD(P)-binding Rossmann-like Domain"/>
    <property type="match status" value="1"/>
</dbReference>
<dbReference type="Pfam" id="PF13561">
    <property type="entry name" value="adh_short_C2"/>
    <property type="match status" value="1"/>
</dbReference>
<sequence>MSGTVAVDWSLDGKVALVTGAAPGGIGETYARTLAAAGAAVVCADIREDGAAEVAAGLEAEGHRAIGVGVDITDPDSVESMTGTAASVFGGVDILVNNAALMATVHPGPVLECDYDHWKHVMDVNLNGAYLCSRSVVPYMRERGGGRIVNQTSGGAYPPGTLYGITKLALVGLTTTLARDLGPSRITANAIAPGMVESEAGKGLVPEGSAFREMISQAVAMQPFAAPEELAGTLLLLTTPAGNWITGQVIHIDGGWILRP</sequence>
<comment type="similarity">
    <text evidence="1">Belongs to the short-chain dehydrogenases/reductases (SDR) family.</text>
</comment>
<dbReference type="PRINTS" id="PR00081">
    <property type="entry name" value="GDHRDH"/>
</dbReference>
<dbReference type="InterPro" id="IPR036291">
    <property type="entry name" value="NAD(P)-bd_dom_sf"/>
</dbReference>
<protein>
    <submittedName>
        <fullName evidence="3">SDR family oxidoreductase</fullName>
    </submittedName>
</protein>
<dbReference type="PANTHER" id="PTHR42760:SF40">
    <property type="entry name" value="3-OXOACYL-[ACYL-CARRIER-PROTEIN] REDUCTASE, CHLOROPLASTIC"/>
    <property type="match status" value="1"/>
</dbReference>
<dbReference type="CDD" id="cd05233">
    <property type="entry name" value="SDR_c"/>
    <property type="match status" value="1"/>
</dbReference>
<reference evidence="3" key="1">
    <citation type="submission" date="2022-10" db="EMBL/GenBank/DDBJ databases">
        <title>The complete genomes of actinobacterial strains from the NBC collection.</title>
        <authorList>
            <person name="Joergensen T.S."/>
            <person name="Alvarez Arevalo M."/>
            <person name="Sterndorff E.B."/>
            <person name="Faurdal D."/>
            <person name="Vuksanovic O."/>
            <person name="Mourched A.-S."/>
            <person name="Charusanti P."/>
            <person name="Shaw S."/>
            <person name="Blin K."/>
            <person name="Weber T."/>
        </authorList>
    </citation>
    <scope>NUCLEOTIDE SEQUENCE</scope>
    <source>
        <strain evidence="3">NBC_00148</strain>
    </source>
</reference>
<accession>A0AAU1M2J7</accession>
<evidence type="ECO:0000256" key="1">
    <source>
        <dbReference type="ARBA" id="ARBA00006484"/>
    </source>
</evidence>
<gene>
    <name evidence="3" type="ORF">OG222_33715</name>
</gene>
<proteinExistence type="inferred from homology"/>
<evidence type="ECO:0000313" key="3">
    <source>
        <dbReference type="EMBL" id="WTQ77799.1"/>
    </source>
</evidence>
<dbReference type="SUPFAM" id="SSF51735">
    <property type="entry name" value="NAD(P)-binding Rossmann-fold domains"/>
    <property type="match status" value="1"/>
</dbReference>
<dbReference type="PRINTS" id="PR00080">
    <property type="entry name" value="SDRFAMILY"/>
</dbReference>
<organism evidence="3">
    <name type="scientific">Streptomyces sp. NBC_00148</name>
    <dbReference type="NCBI Taxonomy" id="2903626"/>
    <lineage>
        <taxon>Bacteria</taxon>
        <taxon>Bacillati</taxon>
        <taxon>Actinomycetota</taxon>
        <taxon>Actinomycetes</taxon>
        <taxon>Kitasatosporales</taxon>
        <taxon>Streptomycetaceae</taxon>
        <taxon>Streptomyces</taxon>
    </lineage>
</organism>
<dbReference type="InterPro" id="IPR020904">
    <property type="entry name" value="Sc_DH/Rdtase_CS"/>
</dbReference>
<dbReference type="PROSITE" id="PS00061">
    <property type="entry name" value="ADH_SHORT"/>
    <property type="match status" value="1"/>
</dbReference>
<dbReference type="InterPro" id="IPR002347">
    <property type="entry name" value="SDR_fam"/>
</dbReference>
<dbReference type="GO" id="GO:0016616">
    <property type="term" value="F:oxidoreductase activity, acting on the CH-OH group of donors, NAD or NADP as acceptor"/>
    <property type="evidence" value="ECO:0007669"/>
    <property type="project" value="TreeGrafter"/>
</dbReference>